<dbReference type="AlphaFoldDB" id="A0A6A6U1D2"/>
<evidence type="ECO:0000313" key="2">
    <source>
        <dbReference type="EMBL" id="KAF2665456.1"/>
    </source>
</evidence>
<accession>A0A6A6U1D2</accession>
<keyword evidence="3" id="KW-1185">Reference proteome</keyword>
<name>A0A6A6U1D2_9PEZI</name>
<reference evidence="2" key="1">
    <citation type="journal article" date="2020" name="Stud. Mycol.">
        <title>101 Dothideomycetes genomes: a test case for predicting lifestyles and emergence of pathogens.</title>
        <authorList>
            <person name="Haridas S."/>
            <person name="Albert R."/>
            <person name="Binder M."/>
            <person name="Bloem J."/>
            <person name="Labutti K."/>
            <person name="Salamov A."/>
            <person name="Andreopoulos B."/>
            <person name="Baker S."/>
            <person name="Barry K."/>
            <person name="Bills G."/>
            <person name="Bluhm B."/>
            <person name="Cannon C."/>
            <person name="Castanera R."/>
            <person name="Culley D."/>
            <person name="Daum C."/>
            <person name="Ezra D."/>
            <person name="Gonzalez J."/>
            <person name="Henrissat B."/>
            <person name="Kuo A."/>
            <person name="Liang C."/>
            <person name="Lipzen A."/>
            <person name="Lutzoni F."/>
            <person name="Magnuson J."/>
            <person name="Mondo S."/>
            <person name="Nolan M."/>
            <person name="Ohm R."/>
            <person name="Pangilinan J."/>
            <person name="Park H.-J."/>
            <person name="Ramirez L."/>
            <person name="Alfaro M."/>
            <person name="Sun H."/>
            <person name="Tritt A."/>
            <person name="Yoshinaga Y."/>
            <person name="Zwiers L.-H."/>
            <person name="Turgeon B."/>
            <person name="Goodwin S."/>
            <person name="Spatafora J."/>
            <person name="Crous P."/>
            <person name="Grigoriev I."/>
        </authorList>
    </citation>
    <scope>NUCLEOTIDE SEQUENCE</scope>
    <source>
        <strain evidence="2">CBS 115976</strain>
    </source>
</reference>
<dbReference type="OrthoDB" id="3932688at2759"/>
<dbReference type="EMBL" id="MU004240">
    <property type="protein sequence ID" value="KAF2665456.1"/>
    <property type="molecule type" value="Genomic_DNA"/>
</dbReference>
<feature type="signal peptide" evidence="1">
    <location>
        <begin position="1"/>
        <end position="19"/>
    </location>
</feature>
<sequence length="127" mass="13756">MMLLKLAVALPALFALTSAMTLERNAPGEMSIAIEHDASARNMRPLSFSPRSACDKEDESDCKEFCEATEQTATCTAAGNKITCSCRGGKKGESNCEERCLLCMPDQSALKEAGRVFELGGWSRNEL</sequence>
<organism evidence="2 3">
    <name type="scientific">Microthyrium microscopicum</name>
    <dbReference type="NCBI Taxonomy" id="703497"/>
    <lineage>
        <taxon>Eukaryota</taxon>
        <taxon>Fungi</taxon>
        <taxon>Dikarya</taxon>
        <taxon>Ascomycota</taxon>
        <taxon>Pezizomycotina</taxon>
        <taxon>Dothideomycetes</taxon>
        <taxon>Dothideomycetes incertae sedis</taxon>
        <taxon>Microthyriales</taxon>
        <taxon>Microthyriaceae</taxon>
        <taxon>Microthyrium</taxon>
    </lineage>
</organism>
<evidence type="ECO:0000256" key="1">
    <source>
        <dbReference type="SAM" id="SignalP"/>
    </source>
</evidence>
<keyword evidence="1" id="KW-0732">Signal</keyword>
<evidence type="ECO:0000313" key="3">
    <source>
        <dbReference type="Proteomes" id="UP000799302"/>
    </source>
</evidence>
<dbReference type="Proteomes" id="UP000799302">
    <property type="component" value="Unassembled WGS sequence"/>
</dbReference>
<proteinExistence type="predicted"/>
<feature type="chain" id="PRO_5025489299" description="EGF-like domain-containing protein" evidence="1">
    <location>
        <begin position="20"/>
        <end position="127"/>
    </location>
</feature>
<gene>
    <name evidence="2" type="ORF">BT63DRAFT_417015</name>
</gene>
<evidence type="ECO:0008006" key="4">
    <source>
        <dbReference type="Google" id="ProtNLM"/>
    </source>
</evidence>
<protein>
    <recommendedName>
        <fullName evidence="4">EGF-like domain-containing protein</fullName>
    </recommendedName>
</protein>